<feature type="transmembrane region" description="Helical" evidence="8">
    <location>
        <begin position="116"/>
        <end position="138"/>
    </location>
</feature>
<dbReference type="Pfam" id="PF01032">
    <property type="entry name" value="FecCD"/>
    <property type="match status" value="1"/>
</dbReference>
<keyword evidence="3" id="KW-0813">Transport</keyword>
<feature type="transmembrane region" description="Helical" evidence="8">
    <location>
        <begin position="306"/>
        <end position="327"/>
    </location>
</feature>
<feature type="transmembrane region" description="Helical" evidence="8">
    <location>
        <begin position="7"/>
        <end position="27"/>
    </location>
</feature>
<evidence type="ECO:0000256" key="2">
    <source>
        <dbReference type="ARBA" id="ARBA00007935"/>
    </source>
</evidence>
<comment type="subcellular location">
    <subcellularLocation>
        <location evidence="1">Cell membrane</location>
        <topology evidence="1">Multi-pass membrane protein</topology>
    </subcellularLocation>
</comment>
<keyword evidence="10" id="KW-1185">Reference proteome</keyword>
<organism evidence="9 10">
    <name type="scientific">Brachyspira pilosicoli P43/6/78</name>
    <dbReference type="NCBI Taxonomy" id="1042417"/>
    <lineage>
        <taxon>Bacteria</taxon>
        <taxon>Pseudomonadati</taxon>
        <taxon>Spirochaetota</taxon>
        <taxon>Spirochaetia</taxon>
        <taxon>Brachyspirales</taxon>
        <taxon>Brachyspiraceae</taxon>
        <taxon>Brachyspira</taxon>
    </lineage>
</organism>
<gene>
    <name evidence="9" type="ORF">BPP43_03640</name>
</gene>
<dbReference type="FunFam" id="1.10.3470.10:FF:000001">
    <property type="entry name" value="Vitamin B12 ABC transporter permease BtuC"/>
    <property type="match status" value="1"/>
</dbReference>
<sequence length="329" mass="36383">MIKKIIIIFILLILSIITSICIGSVFISPKEVVSIILYKLFNLGFVENINKINIVFNIRLPHIILSLFVGASLSMTGIVMQSILKNSLASVYNLGISSGAGFGVSLIIISGIYFNYYFFIISSVLFGFITILFILFISRKIDKDISSNSIILAGVVISLFFSSIMSFFAYAFPKYSNQIIFWQLGNLFVRNYFDIFIIILLTIIFLIVLIKNANILDIITFGDKETFLLGVNPKKARILFVLLSSLITGVLVAFVGVIGFVDLISPHIARRLFGAKHIIVIPMSALIGALILNIADIFSRIIISGANIPIGIVTAIIGAPFFLYVFIKN</sequence>
<reference evidence="9 10" key="1">
    <citation type="journal article" date="2013" name="Genome Announc.">
        <title>Complete Genome Sequence of the Porcine Strain Brachyspira pilosicoli P43/6/78(T.).</title>
        <authorList>
            <person name="Lin C."/>
            <person name="den Bakker H.C."/>
            <person name="Suzuki H."/>
            <person name="Lefebure T."/>
            <person name="Ponnala L."/>
            <person name="Sun Q."/>
            <person name="Stanhope M.J."/>
            <person name="Wiedmann M."/>
            <person name="Duhamel G.E."/>
        </authorList>
    </citation>
    <scope>NUCLEOTIDE SEQUENCE [LARGE SCALE GENOMIC DNA]</scope>
    <source>
        <strain evidence="9 10">P43/6/78</strain>
    </source>
</reference>
<dbReference type="PANTHER" id="PTHR30472:SF25">
    <property type="entry name" value="ABC TRANSPORTER PERMEASE PROTEIN MJ0876-RELATED"/>
    <property type="match status" value="1"/>
</dbReference>
<dbReference type="InterPro" id="IPR000522">
    <property type="entry name" value="ABC_transptr_permease_BtuC"/>
</dbReference>
<feature type="transmembrane region" description="Helical" evidence="8">
    <location>
        <begin position="192"/>
        <end position="210"/>
    </location>
</feature>
<evidence type="ECO:0000256" key="3">
    <source>
        <dbReference type="ARBA" id="ARBA00022448"/>
    </source>
</evidence>
<evidence type="ECO:0000313" key="10">
    <source>
        <dbReference type="Proteomes" id="UP000010793"/>
    </source>
</evidence>
<dbReference type="CDD" id="cd06550">
    <property type="entry name" value="TM_ABC_iron-siderophores_like"/>
    <property type="match status" value="1"/>
</dbReference>
<feature type="transmembrane region" description="Helical" evidence="8">
    <location>
        <begin position="91"/>
        <end position="110"/>
    </location>
</feature>
<dbReference type="EMBL" id="CP002873">
    <property type="protein sequence ID" value="AGA66020.1"/>
    <property type="molecule type" value="Genomic_DNA"/>
</dbReference>
<dbReference type="KEGG" id="bpip:BPP43_03640"/>
<accession>A0A3B6VJD6</accession>
<dbReference type="GO" id="GO:0022857">
    <property type="term" value="F:transmembrane transporter activity"/>
    <property type="evidence" value="ECO:0007669"/>
    <property type="project" value="InterPro"/>
</dbReference>
<dbReference type="SUPFAM" id="SSF81345">
    <property type="entry name" value="ABC transporter involved in vitamin B12 uptake, BtuC"/>
    <property type="match status" value="1"/>
</dbReference>
<keyword evidence="4" id="KW-1003">Cell membrane</keyword>
<comment type="similarity">
    <text evidence="2">Belongs to the binding-protein-dependent transport system permease family. FecCD subfamily.</text>
</comment>
<dbReference type="AlphaFoldDB" id="A0A3B6VJD6"/>
<keyword evidence="5 8" id="KW-0812">Transmembrane</keyword>
<evidence type="ECO:0000256" key="8">
    <source>
        <dbReference type="SAM" id="Phobius"/>
    </source>
</evidence>
<dbReference type="RefSeq" id="WP_015274167.1">
    <property type="nucleotide sequence ID" value="NC_019908.1"/>
</dbReference>
<dbReference type="GO" id="GO:0005886">
    <property type="term" value="C:plasma membrane"/>
    <property type="evidence" value="ECO:0007669"/>
    <property type="project" value="UniProtKB-SubCell"/>
</dbReference>
<dbReference type="Proteomes" id="UP000010793">
    <property type="component" value="Chromosome"/>
</dbReference>
<feature type="transmembrane region" description="Helical" evidence="8">
    <location>
        <begin position="63"/>
        <end position="84"/>
    </location>
</feature>
<evidence type="ECO:0000256" key="1">
    <source>
        <dbReference type="ARBA" id="ARBA00004651"/>
    </source>
</evidence>
<dbReference type="Gene3D" id="1.10.3470.10">
    <property type="entry name" value="ABC transporter involved in vitamin B12 uptake, BtuC"/>
    <property type="match status" value="1"/>
</dbReference>
<evidence type="ECO:0000256" key="5">
    <source>
        <dbReference type="ARBA" id="ARBA00022692"/>
    </source>
</evidence>
<evidence type="ECO:0000313" key="9">
    <source>
        <dbReference type="EMBL" id="AGA66020.1"/>
    </source>
</evidence>
<feature type="transmembrane region" description="Helical" evidence="8">
    <location>
        <begin position="150"/>
        <end position="172"/>
    </location>
</feature>
<proteinExistence type="inferred from homology"/>
<dbReference type="GO" id="GO:0033214">
    <property type="term" value="P:siderophore-iron import into cell"/>
    <property type="evidence" value="ECO:0007669"/>
    <property type="project" value="TreeGrafter"/>
</dbReference>
<feature type="transmembrane region" description="Helical" evidence="8">
    <location>
        <begin position="273"/>
        <end position="294"/>
    </location>
</feature>
<dbReference type="InterPro" id="IPR037294">
    <property type="entry name" value="ABC_BtuC-like"/>
</dbReference>
<dbReference type="PANTHER" id="PTHR30472">
    <property type="entry name" value="FERRIC ENTEROBACTIN TRANSPORT SYSTEM PERMEASE PROTEIN"/>
    <property type="match status" value="1"/>
</dbReference>
<protein>
    <submittedName>
        <fullName evidence="9">Iron-compound ABC transporter permease</fullName>
    </submittedName>
</protein>
<keyword evidence="7 8" id="KW-0472">Membrane</keyword>
<name>A0A3B6VJD6_BRAPL</name>
<evidence type="ECO:0000256" key="4">
    <source>
        <dbReference type="ARBA" id="ARBA00022475"/>
    </source>
</evidence>
<feature type="transmembrane region" description="Helical" evidence="8">
    <location>
        <begin position="238"/>
        <end position="261"/>
    </location>
</feature>
<keyword evidence="6 8" id="KW-1133">Transmembrane helix</keyword>
<evidence type="ECO:0000256" key="6">
    <source>
        <dbReference type="ARBA" id="ARBA00022989"/>
    </source>
</evidence>
<evidence type="ECO:0000256" key="7">
    <source>
        <dbReference type="ARBA" id="ARBA00023136"/>
    </source>
</evidence>